<organism evidence="10 11">
    <name type="scientific">Mizuhopecten yessoensis</name>
    <name type="common">Japanese scallop</name>
    <name type="synonym">Patinopecten yessoensis</name>
    <dbReference type="NCBI Taxonomy" id="6573"/>
    <lineage>
        <taxon>Eukaryota</taxon>
        <taxon>Metazoa</taxon>
        <taxon>Spiralia</taxon>
        <taxon>Lophotrochozoa</taxon>
        <taxon>Mollusca</taxon>
        <taxon>Bivalvia</taxon>
        <taxon>Autobranchia</taxon>
        <taxon>Pteriomorphia</taxon>
        <taxon>Pectinida</taxon>
        <taxon>Pectinoidea</taxon>
        <taxon>Pectinidae</taxon>
        <taxon>Mizuhopecten</taxon>
    </lineage>
</organism>
<name>A0A210PPB9_MIZYE</name>
<dbReference type="Gene3D" id="1.10.8.10">
    <property type="entry name" value="DNA helicase RuvA subunit, C-terminal domain"/>
    <property type="match status" value="1"/>
</dbReference>
<dbReference type="SMART" id="SM00546">
    <property type="entry name" value="CUE"/>
    <property type="match status" value="1"/>
</dbReference>
<comment type="caution">
    <text evidence="10">The sequence shown here is derived from an EMBL/GenBank/DDBJ whole genome shotgun (WGS) entry which is preliminary data.</text>
</comment>
<feature type="compositionally biased region" description="Polar residues" evidence="7">
    <location>
        <begin position="287"/>
        <end position="307"/>
    </location>
</feature>
<dbReference type="GO" id="GO:0016746">
    <property type="term" value="F:acyltransferase activity"/>
    <property type="evidence" value="ECO:0007669"/>
    <property type="project" value="InterPro"/>
</dbReference>
<evidence type="ECO:0000256" key="6">
    <source>
        <dbReference type="ARBA" id="ARBA00035634"/>
    </source>
</evidence>
<evidence type="ECO:0000256" key="3">
    <source>
        <dbReference type="ARBA" id="ARBA00022677"/>
    </source>
</evidence>
<dbReference type="GO" id="GO:0043130">
    <property type="term" value="F:ubiquitin binding"/>
    <property type="evidence" value="ECO:0007669"/>
    <property type="project" value="InterPro"/>
</dbReference>
<proteinExistence type="inferred from homology"/>
<dbReference type="PANTHER" id="PTHR15486">
    <property type="entry name" value="ANCIENT UBIQUITOUS PROTEIN"/>
    <property type="match status" value="1"/>
</dbReference>
<reference evidence="10 11" key="1">
    <citation type="journal article" date="2017" name="Nat. Ecol. Evol.">
        <title>Scallop genome provides insights into evolution of bilaterian karyotype and development.</title>
        <authorList>
            <person name="Wang S."/>
            <person name="Zhang J."/>
            <person name="Jiao W."/>
            <person name="Li J."/>
            <person name="Xun X."/>
            <person name="Sun Y."/>
            <person name="Guo X."/>
            <person name="Huan P."/>
            <person name="Dong B."/>
            <person name="Zhang L."/>
            <person name="Hu X."/>
            <person name="Sun X."/>
            <person name="Wang J."/>
            <person name="Zhao C."/>
            <person name="Wang Y."/>
            <person name="Wang D."/>
            <person name="Huang X."/>
            <person name="Wang R."/>
            <person name="Lv J."/>
            <person name="Li Y."/>
            <person name="Zhang Z."/>
            <person name="Liu B."/>
            <person name="Lu W."/>
            <person name="Hui Y."/>
            <person name="Liang J."/>
            <person name="Zhou Z."/>
            <person name="Hou R."/>
            <person name="Li X."/>
            <person name="Liu Y."/>
            <person name="Li H."/>
            <person name="Ning X."/>
            <person name="Lin Y."/>
            <person name="Zhao L."/>
            <person name="Xing Q."/>
            <person name="Dou J."/>
            <person name="Li Y."/>
            <person name="Mao J."/>
            <person name="Guo H."/>
            <person name="Dou H."/>
            <person name="Li T."/>
            <person name="Mu C."/>
            <person name="Jiang W."/>
            <person name="Fu Q."/>
            <person name="Fu X."/>
            <person name="Miao Y."/>
            <person name="Liu J."/>
            <person name="Yu Q."/>
            <person name="Li R."/>
            <person name="Liao H."/>
            <person name="Li X."/>
            <person name="Kong Y."/>
            <person name="Jiang Z."/>
            <person name="Chourrout D."/>
            <person name="Li R."/>
            <person name="Bao Z."/>
        </authorList>
    </citation>
    <scope>NUCLEOTIDE SEQUENCE [LARGE SCALE GENOMIC DNA]</scope>
    <source>
        <strain evidence="10 11">PY_sf001</strain>
    </source>
</reference>
<keyword evidence="5 8" id="KW-0472">Membrane</keyword>
<feature type="transmembrane region" description="Helical" evidence="8">
    <location>
        <begin position="20"/>
        <end position="44"/>
    </location>
</feature>
<evidence type="ECO:0000259" key="9">
    <source>
        <dbReference type="PROSITE" id="PS51140"/>
    </source>
</evidence>
<dbReference type="AlphaFoldDB" id="A0A210PPB9"/>
<keyword evidence="3" id="KW-0551">Lipid droplet</keyword>
<dbReference type="PROSITE" id="PS51140">
    <property type="entry name" value="CUE"/>
    <property type="match status" value="1"/>
</dbReference>
<dbReference type="OrthoDB" id="1854593at2759"/>
<gene>
    <name evidence="10" type="ORF">KP79_PYT17256</name>
</gene>
<comment type="similarity">
    <text evidence="6">Belongs to the AUP1 family.</text>
</comment>
<evidence type="ECO:0000256" key="7">
    <source>
        <dbReference type="SAM" id="MobiDB-lite"/>
    </source>
</evidence>
<evidence type="ECO:0000256" key="5">
    <source>
        <dbReference type="ARBA" id="ARBA00023136"/>
    </source>
</evidence>
<dbReference type="Proteomes" id="UP000242188">
    <property type="component" value="Unassembled WGS sequence"/>
</dbReference>
<evidence type="ECO:0000256" key="2">
    <source>
        <dbReference type="ARBA" id="ARBA00004502"/>
    </source>
</evidence>
<evidence type="ECO:0000256" key="8">
    <source>
        <dbReference type="SAM" id="Phobius"/>
    </source>
</evidence>
<feature type="region of interest" description="Disordered" evidence="7">
    <location>
        <begin position="277"/>
        <end position="307"/>
    </location>
</feature>
<keyword evidence="11" id="KW-1185">Reference proteome</keyword>
<sequence length="419" mass="47403">MHIRRMFDHTRFPDGGSVVLTALFFPFGLALVIIRIFIMMHALLVSCILPKCQATSFILKSLFGVVGIQVMVQEDKRNKHPNKIKAKVVVANHVSYLDHMVIDLVQPSVVPDEVGFSSFFRWLFSYRDFGVTRGNEHLEENIKKYLQDQSVPVLFLPEGTPTNGSGILKFRSFPFSLKVPVLPVSISYTRWPLTMPVSTIDSTRLSEYFWILFYPYTIFKLRLLEPVEQEDNEKAEEFGERVRKKIATSLGVPATNYNAGDKTEYLKRLLTDQAQRKQAALAAQSQRDTGNGMTGSQPSGDNSVNTSPEIKKMAEQVKGVLPTALMSQIIKDLENTKDVDTTITNILEGNISEDTKKPDTKESPQIDCNLKTGICASQQKYKSNTFSRIAPDRQVSLEDRKKLMMATARQRYKEKHGLL</sequence>
<keyword evidence="8" id="KW-1133">Transmembrane helix</keyword>
<evidence type="ECO:0000256" key="4">
    <source>
        <dbReference type="ARBA" id="ARBA00022824"/>
    </source>
</evidence>
<dbReference type="GO" id="GO:0036503">
    <property type="term" value="P:ERAD pathway"/>
    <property type="evidence" value="ECO:0007669"/>
    <property type="project" value="TreeGrafter"/>
</dbReference>
<dbReference type="GO" id="GO:0005811">
    <property type="term" value="C:lipid droplet"/>
    <property type="evidence" value="ECO:0007669"/>
    <property type="project" value="UniProtKB-SubCell"/>
</dbReference>
<feature type="domain" description="CUE" evidence="9">
    <location>
        <begin position="309"/>
        <end position="351"/>
    </location>
</feature>
<keyword evidence="8" id="KW-0812">Transmembrane</keyword>
<dbReference type="InterPro" id="IPR002123">
    <property type="entry name" value="Plipid/glycerol_acylTrfase"/>
</dbReference>
<accession>A0A210PPB9</accession>
<comment type="subcellular location">
    <subcellularLocation>
        <location evidence="1">Endoplasmic reticulum membrane</location>
        <topology evidence="1">Peripheral membrane protein</topology>
    </subcellularLocation>
    <subcellularLocation>
        <location evidence="2">Lipid droplet</location>
    </subcellularLocation>
</comment>
<dbReference type="GO" id="GO:0005789">
    <property type="term" value="C:endoplasmic reticulum membrane"/>
    <property type="evidence" value="ECO:0007669"/>
    <property type="project" value="UniProtKB-SubCell"/>
</dbReference>
<dbReference type="STRING" id="6573.A0A210PPB9"/>
<keyword evidence="4" id="KW-0256">Endoplasmic reticulum</keyword>
<dbReference type="SMART" id="SM00563">
    <property type="entry name" value="PlsC"/>
    <property type="match status" value="1"/>
</dbReference>
<dbReference type="SUPFAM" id="SSF69593">
    <property type="entry name" value="Glycerol-3-phosphate (1)-acyltransferase"/>
    <property type="match status" value="1"/>
</dbReference>
<feature type="compositionally biased region" description="Low complexity" evidence="7">
    <location>
        <begin position="277"/>
        <end position="286"/>
    </location>
</feature>
<dbReference type="Pfam" id="PF01553">
    <property type="entry name" value="Acyltransferase"/>
    <property type="match status" value="1"/>
</dbReference>
<evidence type="ECO:0000313" key="10">
    <source>
        <dbReference type="EMBL" id="OWF38331.1"/>
    </source>
</evidence>
<protein>
    <submittedName>
        <fullName evidence="10">Ancient ubiquitous protein 1</fullName>
    </submittedName>
</protein>
<dbReference type="InterPro" id="IPR003892">
    <property type="entry name" value="CUE"/>
</dbReference>
<dbReference type="PANTHER" id="PTHR15486:SF96">
    <property type="entry name" value="LIPID DROPLET-REGULATING VLDL ASSEMBLY FACTOR AUP1"/>
    <property type="match status" value="1"/>
</dbReference>
<evidence type="ECO:0000313" key="11">
    <source>
        <dbReference type="Proteomes" id="UP000242188"/>
    </source>
</evidence>
<dbReference type="EMBL" id="NEDP02005569">
    <property type="protein sequence ID" value="OWF38331.1"/>
    <property type="molecule type" value="Genomic_DNA"/>
</dbReference>
<evidence type="ECO:0000256" key="1">
    <source>
        <dbReference type="ARBA" id="ARBA00004406"/>
    </source>
</evidence>